<dbReference type="SUPFAM" id="SSF53335">
    <property type="entry name" value="S-adenosyl-L-methionine-dependent methyltransferases"/>
    <property type="match status" value="1"/>
</dbReference>
<keyword evidence="2 3" id="KW-0808">Transferase</keyword>
<dbReference type="RefSeq" id="WP_185179974.1">
    <property type="nucleotide sequence ID" value="NZ_CBCSEP010000040.1"/>
</dbReference>
<gene>
    <name evidence="3" type="ORF">H4Q31_15550</name>
</gene>
<evidence type="ECO:0000313" key="4">
    <source>
        <dbReference type="Proteomes" id="UP000574133"/>
    </source>
</evidence>
<evidence type="ECO:0000256" key="1">
    <source>
        <dbReference type="ARBA" id="ARBA00022603"/>
    </source>
</evidence>
<accession>A0A841TF52</accession>
<keyword evidence="4" id="KW-1185">Reference proteome</keyword>
<dbReference type="Proteomes" id="UP000574133">
    <property type="component" value="Unassembled WGS sequence"/>
</dbReference>
<keyword evidence="1 3" id="KW-0489">Methyltransferase</keyword>
<organism evidence="3 4">
    <name type="scientific">Cohnella lubricantis</name>
    <dbReference type="NCBI Taxonomy" id="2163172"/>
    <lineage>
        <taxon>Bacteria</taxon>
        <taxon>Bacillati</taxon>
        <taxon>Bacillota</taxon>
        <taxon>Bacilli</taxon>
        <taxon>Bacillales</taxon>
        <taxon>Paenibacillaceae</taxon>
        <taxon>Cohnella</taxon>
    </lineage>
</organism>
<evidence type="ECO:0000313" key="3">
    <source>
        <dbReference type="EMBL" id="MBB6678705.1"/>
    </source>
</evidence>
<dbReference type="AlphaFoldDB" id="A0A841TF52"/>
<dbReference type="InterPro" id="IPR003788">
    <property type="entry name" value="NDUFAF7"/>
</dbReference>
<reference evidence="3 4" key="1">
    <citation type="submission" date="2020-08" db="EMBL/GenBank/DDBJ databases">
        <title>Cohnella phylogeny.</title>
        <authorList>
            <person name="Dunlap C."/>
        </authorList>
    </citation>
    <scope>NUCLEOTIDE SEQUENCE [LARGE SCALE GENOMIC DNA]</scope>
    <source>
        <strain evidence="3 4">DSM 103658</strain>
    </source>
</reference>
<evidence type="ECO:0000256" key="2">
    <source>
        <dbReference type="ARBA" id="ARBA00022679"/>
    </source>
</evidence>
<sequence>MRQPQERTPLAAAIEAAIASSSRRGETTDGKLQRCLTFRDYMEICLYDPAHGYYRSGSAARVGREGDFYTSAYVGDVMGERLGNWLFKLAQERFGVARRVELVDWGGGTGRLASQMLGGWKEAAGEAAEAEAKSVRLTVVDRSPEHRRQAAALLSEPIRAGEARVMDESAAMAEPWRERPAIVVANELIDAMPVHRICVRQGRVREWGVTWNEAKERLEACWTEPSTTRLAEELARMKTSLREGQTAEIGLDGADWVAALAGKLGDAVLVLIDYGDEARELTAEHRMEGTLMCYRRHVASTDPFAAPGEQDITAHVNFTLLSGAAEEAGWQRLWYGTQRRFLTEAGVLEQLAAHDSADPFHPAARRNRAIRQLLLSDGMSELFKVLVLARTKG</sequence>
<dbReference type="PANTHER" id="PTHR12049:SF7">
    <property type="entry name" value="PROTEIN ARGININE METHYLTRANSFERASE NDUFAF7, MITOCHONDRIAL"/>
    <property type="match status" value="1"/>
</dbReference>
<dbReference type="GO" id="GO:0032259">
    <property type="term" value="P:methylation"/>
    <property type="evidence" value="ECO:0007669"/>
    <property type="project" value="UniProtKB-KW"/>
</dbReference>
<comment type="caution">
    <text evidence="3">The sequence shown here is derived from an EMBL/GenBank/DDBJ whole genome shotgun (WGS) entry which is preliminary data.</text>
</comment>
<dbReference type="GO" id="GO:0035243">
    <property type="term" value="F:protein-arginine omega-N symmetric methyltransferase activity"/>
    <property type="evidence" value="ECO:0007669"/>
    <property type="project" value="TreeGrafter"/>
</dbReference>
<proteinExistence type="predicted"/>
<dbReference type="Gene3D" id="3.40.50.12710">
    <property type="match status" value="1"/>
</dbReference>
<dbReference type="EMBL" id="JACJVN010000059">
    <property type="protein sequence ID" value="MBB6678705.1"/>
    <property type="molecule type" value="Genomic_DNA"/>
</dbReference>
<dbReference type="InterPro" id="IPR038375">
    <property type="entry name" value="NDUFAF7_sf"/>
</dbReference>
<dbReference type="InterPro" id="IPR029063">
    <property type="entry name" value="SAM-dependent_MTases_sf"/>
</dbReference>
<name>A0A841TF52_9BACL</name>
<dbReference type="PANTHER" id="PTHR12049">
    <property type="entry name" value="PROTEIN ARGININE METHYLTRANSFERASE NDUFAF7, MITOCHONDRIAL"/>
    <property type="match status" value="1"/>
</dbReference>
<protein>
    <submittedName>
        <fullName evidence="3">SAM-dependent methyltransferase</fullName>
    </submittedName>
</protein>
<dbReference type="Pfam" id="PF02636">
    <property type="entry name" value="Methyltransf_28"/>
    <property type="match status" value="1"/>
</dbReference>